<dbReference type="Pfam" id="PF00857">
    <property type="entry name" value="Isochorismatase"/>
    <property type="match status" value="1"/>
</dbReference>
<protein>
    <submittedName>
        <fullName evidence="3">Nicotinamidase-related amidase</fullName>
    </submittedName>
</protein>
<sequence>MTTLHDRPHSALLVIDVQNGVVGGAHARDEVVATIAGLVERARGERVPVVWVQHDDEELAHGSDGWQIVPELAPADGEARVEKQFGDSFEATDLEQVLAGLGVGRLVVTGAETDACIRSTLHGALVRGYDTVLVGDAHTCGDKSQWGAPPPEQVVAHTNLYWSFSGAPGRSTGTVTSADVDLVGAPPA</sequence>
<dbReference type="Proteomes" id="UP000198386">
    <property type="component" value="Unassembled WGS sequence"/>
</dbReference>
<feature type="domain" description="Isochorismatase-like" evidence="2">
    <location>
        <begin position="10"/>
        <end position="142"/>
    </location>
</feature>
<reference evidence="4" key="1">
    <citation type="submission" date="2017-06" db="EMBL/GenBank/DDBJ databases">
        <authorList>
            <person name="Varghese N."/>
            <person name="Submissions S."/>
        </authorList>
    </citation>
    <scope>NUCLEOTIDE SEQUENCE [LARGE SCALE GENOMIC DNA]</scope>
    <source>
        <strain evidence="4">DSM 45423</strain>
    </source>
</reference>
<name>A0A239EMN0_9ACTN</name>
<dbReference type="InterPro" id="IPR050272">
    <property type="entry name" value="Isochorismatase-like_hydrls"/>
</dbReference>
<keyword evidence="1" id="KW-0378">Hydrolase</keyword>
<evidence type="ECO:0000313" key="4">
    <source>
        <dbReference type="Proteomes" id="UP000198386"/>
    </source>
</evidence>
<evidence type="ECO:0000259" key="2">
    <source>
        <dbReference type="Pfam" id="PF00857"/>
    </source>
</evidence>
<proteinExistence type="predicted"/>
<dbReference type="Gene3D" id="3.40.50.850">
    <property type="entry name" value="Isochorismatase-like"/>
    <property type="match status" value="1"/>
</dbReference>
<gene>
    <name evidence="3" type="ORF">SAMN04488107_2650</name>
</gene>
<dbReference type="PANTHER" id="PTHR43540:SF14">
    <property type="entry name" value="ISOCHORISMATASE"/>
    <property type="match status" value="1"/>
</dbReference>
<organism evidence="3 4">
    <name type="scientific">Geodermatophilus saharensis</name>
    <dbReference type="NCBI Taxonomy" id="1137994"/>
    <lineage>
        <taxon>Bacteria</taxon>
        <taxon>Bacillati</taxon>
        <taxon>Actinomycetota</taxon>
        <taxon>Actinomycetes</taxon>
        <taxon>Geodermatophilales</taxon>
        <taxon>Geodermatophilaceae</taxon>
        <taxon>Geodermatophilus</taxon>
    </lineage>
</organism>
<dbReference type="EMBL" id="FZOH01000004">
    <property type="protein sequence ID" value="SNS45887.1"/>
    <property type="molecule type" value="Genomic_DNA"/>
</dbReference>
<dbReference type="SUPFAM" id="SSF52499">
    <property type="entry name" value="Isochorismatase-like hydrolases"/>
    <property type="match status" value="1"/>
</dbReference>
<keyword evidence="4" id="KW-1185">Reference proteome</keyword>
<dbReference type="InterPro" id="IPR000868">
    <property type="entry name" value="Isochorismatase-like_dom"/>
</dbReference>
<accession>A0A239EMN0</accession>
<dbReference type="PANTHER" id="PTHR43540">
    <property type="entry name" value="PEROXYUREIDOACRYLATE/UREIDOACRYLATE AMIDOHYDROLASE-RELATED"/>
    <property type="match status" value="1"/>
</dbReference>
<dbReference type="GO" id="GO:0016787">
    <property type="term" value="F:hydrolase activity"/>
    <property type="evidence" value="ECO:0007669"/>
    <property type="project" value="UniProtKB-KW"/>
</dbReference>
<dbReference type="RefSeq" id="WP_089404344.1">
    <property type="nucleotide sequence ID" value="NZ_FZOH01000004.1"/>
</dbReference>
<evidence type="ECO:0000313" key="3">
    <source>
        <dbReference type="EMBL" id="SNS45887.1"/>
    </source>
</evidence>
<evidence type="ECO:0000256" key="1">
    <source>
        <dbReference type="ARBA" id="ARBA00022801"/>
    </source>
</evidence>
<dbReference type="OrthoDB" id="3174612at2"/>
<dbReference type="AlphaFoldDB" id="A0A239EMN0"/>
<dbReference type="InterPro" id="IPR036380">
    <property type="entry name" value="Isochorismatase-like_sf"/>
</dbReference>